<keyword evidence="1" id="KW-0812">Transmembrane</keyword>
<dbReference type="InterPro" id="IPR000160">
    <property type="entry name" value="GGDEF_dom"/>
</dbReference>
<feature type="transmembrane region" description="Helical" evidence="1">
    <location>
        <begin position="237"/>
        <end position="265"/>
    </location>
</feature>
<dbReference type="GO" id="GO:0052621">
    <property type="term" value="F:diguanylate cyclase activity"/>
    <property type="evidence" value="ECO:0007669"/>
    <property type="project" value="TreeGrafter"/>
</dbReference>
<dbReference type="PANTHER" id="PTHR45138">
    <property type="entry name" value="REGULATORY COMPONENTS OF SENSORY TRANSDUCTION SYSTEM"/>
    <property type="match status" value="1"/>
</dbReference>
<dbReference type="Pfam" id="PF00990">
    <property type="entry name" value="GGDEF"/>
    <property type="match status" value="1"/>
</dbReference>
<dbReference type="AlphaFoldDB" id="A0A5B1M7W5"/>
<reference evidence="3 4" key="1">
    <citation type="submission" date="2019-09" db="EMBL/GenBank/DDBJ databases">
        <title>Nocardioides panacisoli sp. nov., isolated from the soil of a ginseng field.</title>
        <authorList>
            <person name="Cho C."/>
        </authorList>
    </citation>
    <scope>NUCLEOTIDE SEQUENCE [LARGE SCALE GENOMIC DNA]</scope>
    <source>
        <strain evidence="3 4">BN140041</strain>
    </source>
</reference>
<evidence type="ECO:0000313" key="3">
    <source>
        <dbReference type="EMBL" id="KAA1429375.1"/>
    </source>
</evidence>
<evidence type="ECO:0000256" key="1">
    <source>
        <dbReference type="SAM" id="Phobius"/>
    </source>
</evidence>
<dbReference type="InterPro" id="IPR029787">
    <property type="entry name" value="Nucleotide_cyclase"/>
</dbReference>
<dbReference type="GO" id="GO:0043709">
    <property type="term" value="P:cell adhesion involved in single-species biofilm formation"/>
    <property type="evidence" value="ECO:0007669"/>
    <property type="project" value="TreeGrafter"/>
</dbReference>
<protein>
    <submittedName>
        <fullName evidence="3">GGDEF domain-containing protein</fullName>
    </submittedName>
</protein>
<dbReference type="InterPro" id="IPR050469">
    <property type="entry name" value="Diguanylate_Cyclase"/>
</dbReference>
<evidence type="ECO:0000313" key="4">
    <source>
        <dbReference type="Proteomes" id="UP000324351"/>
    </source>
</evidence>
<dbReference type="SMART" id="SM00267">
    <property type="entry name" value="GGDEF"/>
    <property type="match status" value="1"/>
</dbReference>
<feature type="transmembrane region" description="Helical" evidence="1">
    <location>
        <begin position="149"/>
        <end position="173"/>
    </location>
</feature>
<reference evidence="3 4" key="2">
    <citation type="submission" date="2019-09" db="EMBL/GenBank/DDBJ databases">
        <authorList>
            <person name="Jin C."/>
        </authorList>
    </citation>
    <scope>NUCLEOTIDE SEQUENCE [LARGE SCALE GENOMIC DNA]</scope>
    <source>
        <strain evidence="3 4">BN140041</strain>
    </source>
</reference>
<dbReference type="GO" id="GO:0005886">
    <property type="term" value="C:plasma membrane"/>
    <property type="evidence" value="ECO:0007669"/>
    <property type="project" value="TreeGrafter"/>
</dbReference>
<dbReference type="CDD" id="cd01949">
    <property type="entry name" value="GGDEF"/>
    <property type="match status" value="1"/>
</dbReference>
<dbReference type="Gene3D" id="3.30.70.270">
    <property type="match status" value="1"/>
</dbReference>
<feature type="transmembrane region" description="Helical" evidence="1">
    <location>
        <begin position="185"/>
        <end position="206"/>
    </location>
</feature>
<proteinExistence type="predicted"/>
<sequence>MAGSADAARGDVVPSVTGKVTVLATSHGRRGRISMRRWAFLRTTWGCRLWVSAAVTAALVLPLVLAPVGHGQMTDHPELTGLLLVGLSILNVEIGRILEGGVSDSQRPHKGLSAWAFASALLLPTWWLLPVVGVTYAHAWWRGLRVTPWKWVGSASYVVLAALAAAASAHVVLGGTQDLMQGDGAVGLLAVLTATAAFLAVETAMFHGSAYLNHAADEVWLRQTLRTASFYLTETGVLLIGGLSAAIWTGGGWFVVLLVPVYLVTQRAALHEPLREQAEHDAKTGTLRFESWRRLAMVAADRCHRKQRPWCVLFADLDHFKAFNETWGHLVGDAALVTVADAIRAELRAEDLLGRFGGEEFCVLLPDVTPEDAGRIAERIRCGVSTAAVPAAAPVTISIGIATITPGDGPTEFVAALTAADRALYRAKDDGRNRTGMVEVGAI</sequence>
<feature type="domain" description="GGDEF" evidence="2">
    <location>
        <begin position="308"/>
        <end position="440"/>
    </location>
</feature>
<feature type="transmembrane region" description="Helical" evidence="1">
    <location>
        <begin position="45"/>
        <end position="67"/>
    </location>
</feature>
<dbReference type="InterPro" id="IPR043128">
    <property type="entry name" value="Rev_trsase/Diguanyl_cyclase"/>
</dbReference>
<dbReference type="PROSITE" id="PS50887">
    <property type="entry name" value="GGDEF"/>
    <property type="match status" value="1"/>
</dbReference>
<dbReference type="FunFam" id="3.30.70.270:FF:000001">
    <property type="entry name" value="Diguanylate cyclase domain protein"/>
    <property type="match status" value="1"/>
</dbReference>
<accession>A0A5B1M7W5</accession>
<keyword evidence="4" id="KW-1185">Reference proteome</keyword>
<dbReference type="Proteomes" id="UP000324351">
    <property type="component" value="Unassembled WGS sequence"/>
</dbReference>
<dbReference type="SUPFAM" id="SSF55073">
    <property type="entry name" value="Nucleotide cyclase"/>
    <property type="match status" value="1"/>
</dbReference>
<keyword evidence="1" id="KW-0472">Membrane</keyword>
<gene>
    <name evidence="3" type="ORF">F0U47_04105</name>
</gene>
<feature type="transmembrane region" description="Helical" evidence="1">
    <location>
        <begin position="79"/>
        <end position="99"/>
    </location>
</feature>
<dbReference type="NCBIfam" id="TIGR00254">
    <property type="entry name" value="GGDEF"/>
    <property type="match status" value="1"/>
</dbReference>
<dbReference type="EMBL" id="VUJW01000001">
    <property type="protein sequence ID" value="KAA1429375.1"/>
    <property type="molecule type" value="Genomic_DNA"/>
</dbReference>
<name>A0A5B1M7W5_9ACTN</name>
<dbReference type="PANTHER" id="PTHR45138:SF9">
    <property type="entry name" value="DIGUANYLATE CYCLASE DGCM-RELATED"/>
    <property type="match status" value="1"/>
</dbReference>
<organism evidence="3 4">
    <name type="scientific">Nocardioides antri</name>
    <dbReference type="NCBI Taxonomy" id="2607659"/>
    <lineage>
        <taxon>Bacteria</taxon>
        <taxon>Bacillati</taxon>
        <taxon>Actinomycetota</taxon>
        <taxon>Actinomycetes</taxon>
        <taxon>Propionibacteriales</taxon>
        <taxon>Nocardioidaceae</taxon>
        <taxon>Nocardioides</taxon>
    </lineage>
</organism>
<comment type="caution">
    <text evidence="3">The sequence shown here is derived from an EMBL/GenBank/DDBJ whole genome shotgun (WGS) entry which is preliminary data.</text>
</comment>
<evidence type="ECO:0000259" key="2">
    <source>
        <dbReference type="PROSITE" id="PS50887"/>
    </source>
</evidence>
<keyword evidence="1" id="KW-1133">Transmembrane helix</keyword>
<dbReference type="GO" id="GO:1902201">
    <property type="term" value="P:negative regulation of bacterial-type flagellum-dependent cell motility"/>
    <property type="evidence" value="ECO:0007669"/>
    <property type="project" value="TreeGrafter"/>
</dbReference>